<accession>A0A8H5LX08</accession>
<sequence length="537" mass="60947">MSYFKNLPIELIDKVFECIVEVTPDYRFPGGFYRIQVLTKATRRDLLSCSLSCSVFFGPAMRILWSTSELPWIIKLLPGLDIADGSHVNPLYLCCQLVLMSSLQILTGELNEDALKRFDFYSSMVKTLLHYSWETWEKDAFLVDKSVYASLALIRPRPFPSLTHLSTKVFTEETMFLLEAPMLQSLSILNEDSIGKYLLSISSFNFLRSFDLTLFRSPRSGTLDLSPFHRLQQLEVLGINLMGISVSPSTTSSESSNGSLSTFALAPKALKQLRLVLSSYSASVAPALQELYRESPLEVFTLCMDVEKQQCKTIFSAMPSLWLTTLTTLDFDFANDLALPPTHTRDTLSKFIEPLYALRALQKVAINFISSYDANVGYDVRRIYYYLTDIDLNNICDAWPNLTQLILGIEPQPGHSGRVPTVSSLPVLSRKCPKLETLEIPFDICCHVPPIDQTTARLPRNPHRLAHLILRDDDDFRMRNERDRPAMLVSHLDMAFPFLKEVELLPVMNGAWDPDAWDAVNAILKDCQVRRQCEVEL</sequence>
<dbReference type="InterPro" id="IPR032675">
    <property type="entry name" value="LRR_dom_sf"/>
</dbReference>
<dbReference type="OrthoDB" id="2631350at2759"/>
<proteinExistence type="predicted"/>
<dbReference type="AlphaFoldDB" id="A0A8H5LX08"/>
<dbReference type="EMBL" id="JAACJM010000005">
    <property type="protein sequence ID" value="KAF5372471.1"/>
    <property type="molecule type" value="Genomic_DNA"/>
</dbReference>
<gene>
    <name evidence="1" type="ORF">D9758_005135</name>
</gene>
<protein>
    <submittedName>
        <fullName evidence="1">Uncharacterized protein</fullName>
    </submittedName>
</protein>
<comment type="caution">
    <text evidence="1">The sequence shown here is derived from an EMBL/GenBank/DDBJ whole genome shotgun (WGS) entry which is preliminary data.</text>
</comment>
<reference evidence="1 2" key="1">
    <citation type="journal article" date="2020" name="ISME J.">
        <title>Uncovering the hidden diversity of litter-decomposition mechanisms in mushroom-forming fungi.</title>
        <authorList>
            <person name="Floudas D."/>
            <person name="Bentzer J."/>
            <person name="Ahren D."/>
            <person name="Johansson T."/>
            <person name="Persson P."/>
            <person name="Tunlid A."/>
        </authorList>
    </citation>
    <scope>NUCLEOTIDE SEQUENCE [LARGE SCALE GENOMIC DNA]</scope>
    <source>
        <strain evidence="1 2">CBS 291.85</strain>
    </source>
</reference>
<organism evidence="1 2">
    <name type="scientific">Tetrapyrgos nigripes</name>
    <dbReference type="NCBI Taxonomy" id="182062"/>
    <lineage>
        <taxon>Eukaryota</taxon>
        <taxon>Fungi</taxon>
        <taxon>Dikarya</taxon>
        <taxon>Basidiomycota</taxon>
        <taxon>Agaricomycotina</taxon>
        <taxon>Agaricomycetes</taxon>
        <taxon>Agaricomycetidae</taxon>
        <taxon>Agaricales</taxon>
        <taxon>Marasmiineae</taxon>
        <taxon>Marasmiaceae</taxon>
        <taxon>Tetrapyrgos</taxon>
    </lineage>
</organism>
<dbReference type="Gene3D" id="3.80.10.10">
    <property type="entry name" value="Ribonuclease Inhibitor"/>
    <property type="match status" value="1"/>
</dbReference>
<keyword evidence="2" id="KW-1185">Reference proteome</keyword>
<evidence type="ECO:0000313" key="2">
    <source>
        <dbReference type="Proteomes" id="UP000559256"/>
    </source>
</evidence>
<evidence type="ECO:0000313" key="1">
    <source>
        <dbReference type="EMBL" id="KAF5372471.1"/>
    </source>
</evidence>
<name>A0A8H5LX08_9AGAR</name>
<dbReference type="Proteomes" id="UP000559256">
    <property type="component" value="Unassembled WGS sequence"/>
</dbReference>